<dbReference type="EMBL" id="NIBU01000049">
    <property type="protein sequence ID" value="PHM30988.1"/>
    <property type="molecule type" value="Genomic_DNA"/>
</dbReference>
<evidence type="ECO:0000313" key="4">
    <source>
        <dbReference type="Proteomes" id="UP000224871"/>
    </source>
</evidence>
<evidence type="ECO:0000313" key="1">
    <source>
        <dbReference type="EMBL" id="PHM30988.1"/>
    </source>
</evidence>
<reference evidence="1 4" key="3">
    <citation type="journal article" date="2017" name="Nat. Microbiol.">
        <title>Natural product diversity associated with the nematode symbionts Photorhabdus and Xenorhabdus.</title>
        <authorList>
            <person name="Tobias N.J."/>
            <person name="Wolff H."/>
            <person name="Djahanschiri B."/>
            <person name="Grundmann F."/>
            <person name="Kronenwerth M."/>
            <person name="Shi Y.M."/>
            <person name="Simonyi S."/>
            <person name="Grun P."/>
            <person name="Shapiro-Ilan D."/>
            <person name="Pidot S.J."/>
            <person name="Stinear T.P."/>
            <person name="Ebersberger I."/>
            <person name="Bode H.B."/>
        </authorList>
    </citation>
    <scope>NUCLEOTIDE SEQUENCE [LARGE SCALE GENOMIC DNA]</scope>
    <source>
        <strain evidence="1 4">DSM 16336</strain>
    </source>
</reference>
<name>A0A1N6MWB5_9GAMM</name>
<proteinExistence type="predicted"/>
<gene>
    <name evidence="1" type="ORF">Xinn_03173</name>
    <name evidence="2" type="ORF">XIS1_1730019</name>
</gene>
<dbReference type="InterPro" id="IPR008810">
    <property type="entry name" value="R_equi_Vir"/>
</dbReference>
<dbReference type="OrthoDB" id="6448134at2"/>
<sequence length="145" mass="16075">MSEEEKVKLKILEEFKKQTEGKWVPELIDKTVKDVTSLEVSSYSASATIESLIIRHSFQVSITGYDERFDGLTWGWATPGIGTSIGLVLTKDLDNLLSDTTTFWFYGTPSYLGLYFYSDDNFLGSFQGASLSLVGGTGHGSGQWH</sequence>
<reference evidence="3" key="2">
    <citation type="submission" date="2016-12" db="EMBL/GenBank/DDBJ databases">
        <authorList>
            <person name="Gaudriault S."/>
        </authorList>
    </citation>
    <scope>NUCLEOTIDE SEQUENCE [LARGE SCALE GENOMIC DNA]</scope>
    <source>
        <strain evidence="3">HGB1681 (deposited as PTA-6826 in the American Type Culture Collection)</strain>
    </source>
</reference>
<keyword evidence="4" id="KW-1185">Reference proteome</keyword>
<reference evidence="2" key="1">
    <citation type="submission" date="2016-12" db="EMBL/GenBank/DDBJ databases">
        <authorList>
            <person name="Song W.-J."/>
            <person name="Kurnit D.M."/>
        </authorList>
    </citation>
    <scope>NUCLEOTIDE SEQUENCE [LARGE SCALE GENOMIC DNA]</scope>
    <source>
        <strain evidence="2">HGB1681</strain>
    </source>
</reference>
<dbReference type="Proteomes" id="UP000196435">
    <property type="component" value="Unassembled WGS sequence"/>
</dbReference>
<dbReference type="RefSeq" id="WP_086956313.1">
    <property type="nucleotide sequence ID" value="NZ_CAWNQC010000247.1"/>
</dbReference>
<evidence type="ECO:0000313" key="2">
    <source>
        <dbReference type="EMBL" id="SIP73102.1"/>
    </source>
</evidence>
<dbReference type="InterPro" id="IPR038625">
    <property type="entry name" value="R_equi_Vir_sf"/>
</dbReference>
<organism evidence="2 3">
    <name type="scientific">Xenorhabdus innexi</name>
    <dbReference type="NCBI Taxonomy" id="290109"/>
    <lineage>
        <taxon>Bacteria</taxon>
        <taxon>Pseudomonadati</taxon>
        <taxon>Pseudomonadota</taxon>
        <taxon>Gammaproteobacteria</taxon>
        <taxon>Enterobacterales</taxon>
        <taxon>Morganellaceae</taxon>
        <taxon>Xenorhabdus</taxon>
    </lineage>
</organism>
<evidence type="ECO:0008006" key="5">
    <source>
        <dbReference type="Google" id="ProtNLM"/>
    </source>
</evidence>
<evidence type="ECO:0000313" key="3">
    <source>
        <dbReference type="Proteomes" id="UP000196435"/>
    </source>
</evidence>
<dbReference type="Proteomes" id="UP000224871">
    <property type="component" value="Unassembled WGS sequence"/>
</dbReference>
<dbReference type="EMBL" id="FTLG01000083">
    <property type="protein sequence ID" value="SIP73102.1"/>
    <property type="molecule type" value="Genomic_DNA"/>
</dbReference>
<dbReference type="AlphaFoldDB" id="A0A1N6MWB5"/>
<dbReference type="Gene3D" id="2.40.128.480">
    <property type="entry name" value="Rhodococcus equi virulence-associated protein"/>
    <property type="match status" value="1"/>
</dbReference>
<dbReference type="Pfam" id="PF05526">
    <property type="entry name" value="R_equi_Vir"/>
    <property type="match status" value="1"/>
</dbReference>
<accession>A0A1N6MWB5</accession>
<protein>
    <recommendedName>
        <fullName evidence="5">Virulence associated protein VapA</fullName>
    </recommendedName>
</protein>